<gene>
    <name evidence="2" type="ORF">pdam_00025752</name>
</gene>
<evidence type="ECO:0000256" key="1">
    <source>
        <dbReference type="SAM" id="MobiDB-lite"/>
    </source>
</evidence>
<sequence>YIASVTAQPSCGIEEHAASALEQPAPVDVVNCGASTSTDSPSYPFPHDLGPKSTLIESQAVQVNLPNKGVDFGIQVNLRGLHLMMKSTDTQVEVDVSESSTRTEEVFLPEIEDNKEEATEAAASPEVSPRKDGIYLPTKQEDSDDSNLSGSDNEHQGETKWEKPQDDTKYIVFKQELFKLFKYCPECGAVVIKRNQSTQGSQLFVTLECMNNHKYSWQSQPMLEGMAAGNLLLSSSILLSGSTFTKQLTLSCHTANLEVYHSVQTKYAPKRQHFSYNGMVARTQLAALDHNANT</sequence>
<reference evidence="2 3" key="1">
    <citation type="journal article" date="2018" name="Sci. Rep.">
        <title>Comparative analysis of the Pocillopora damicornis genome highlights role of immune system in coral evolution.</title>
        <authorList>
            <person name="Cunning R."/>
            <person name="Bay R.A."/>
            <person name="Gillette P."/>
            <person name="Baker A.C."/>
            <person name="Traylor-Knowles N."/>
        </authorList>
    </citation>
    <scope>NUCLEOTIDE SEQUENCE [LARGE SCALE GENOMIC DNA]</scope>
    <source>
        <strain evidence="2">RSMAS</strain>
        <tissue evidence="2">Whole animal</tissue>
    </source>
</reference>
<feature type="region of interest" description="Disordered" evidence="1">
    <location>
        <begin position="92"/>
        <end position="163"/>
    </location>
</feature>
<dbReference type="PANTHER" id="PTHR31751:SF42">
    <property type="entry name" value="PROTEIN CBG10204"/>
    <property type="match status" value="1"/>
</dbReference>
<evidence type="ECO:0000313" key="3">
    <source>
        <dbReference type="Proteomes" id="UP000275408"/>
    </source>
</evidence>
<dbReference type="Proteomes" id="UP000275408">
    <property type="component" value="Unassembled WGS sequence"/>
</dbReference>
<protein>
    <submittedName>
        <fullName evidence="2">Uncharacterized protein</fullName>
    </submittedName>
</protein>
<organism evidence="2 3">
    <name type="scientific">Pocillopora damicornis</name>
    <name type="common">Cauliflower coral</name>
    <name type="synonym">Millepora damicornis</name>
    <dbReference type="NCBI Taxonomy" id="46731"/>
    <lineage>
        <taxon>Eukaryota</taxon>
        <taxon>Metazoa</taxon>
        <taxon>Cnidaria</taxon>
        <taxon>Anthozoa</taxon>
        <taxon>Hexacorallia</taxon>
        <taxon>Scleractinia</taxon>
        <taxon>Astrocoeniina</taxon>
        <taxon>Pocilloporidae</taxon>
        <taxon>Pocillopora</taxon>
    </lineage>
</organism>
<feature type="non-terminal residue" evidence="2">
    <location>
        <position position="1"/>
    </location>
</feature>
<dbReference type="PANTHER" id="PTHR31751">
    <property type="entry name" value="SI:CH211-108C17.2-RELATED-RELATED"/>
    <property type="match status" value="1"/>
</dbReference>
<accession>A0A3M6T495</accession>
<comment type="caution">
    <text evidence="2">The sequence shown here is derived from an EMBL/GenBank/DDBJ whole genome shotgun (WGS) entry which is preliminary data.</text>
</comment>
<dbReference type="EMBL" id="RCHS01004384">
    <property type="protein sequence ID" value="RMX34493.1"/>
    <property type="molecule type" value="Genomic_DNA"/>
</dbReference>
<evidence type="ECO:0000313" key="2">
    <source>
        <dbReference type="EMBL" id="RMX34493.1"/>
    </source>
</evidence>
<name>A0A3M6T495_POCDA</name>
<feature type="non-terminal residue" evidence="2">
    <location>
        <position position="294"/>
    </location>
</feature>
<proteinExistence type="predicted"/>
<dbReference type="OrthoDB" id="9903208at2759"/>
<dbReference type="AlphaFoldDB" id="A0A3M6T495"/>
<feature type="compositionally biased region" description="Basic and acidic residues" evidence="1">
    <location>
        <begin position="152"/>
        <end position="163"/>
    </location>
</feature>
<keyword evidence="3" id="KW-1185">Reference proteome</keyword>